<reference evidence="2" key="1">
    <citation type="submission" date="2017-07" db="EMBL/GenBank/DDBJ databases">
        <title>Taro Niue Genome Assembly and Annotation.</title>
        <authorList>
            <person name="Atibalentja N."/>
            <person name="Keating K."/>
            <person name="Fields C.J."/>
        </authorList>
    </citation>
    <scope>NUCLEOTIDE SEQUENCE</scope>
    <source>
        <strain evidence="2">Niue_2</strain>
        <tissue evidence="2">Leaf</tissue>
    </source>
</reference>
<proteinExistence type="predicted"/>
<sequence length="24" mass="2578">MRPTQPPSPMAAAARRSVLRSAIL</sequence>
<evidence type="ECO:0000313" key="2">
    <source>
        <dbReference type="EMBL" id="MQL72923.1"/>
    </source>
</evidence>
<dbReference type="AlphaFoldDB" id="A0A843TU20"/>
<dbReference type="EMBL" id="NMUH01000146">
    <property type="protein sequence ID" value="MQL72923.1"/>
    <property type="molecule type" value="Genomic_DNA"/>
</dbReference>
<organism evidence="2 3">
    <name type="scientific">Colocasia esculenta</name>
    <name type="common">Wild taro</name>
    <name type="synonym">Arum esculentum</name>
    <dbReference type="NCBI Taxonomy" id="4460"/>
    <lineage>
        <taxon>Eukaryota</taxon>
        <taxon>Viridiplantae</taxon>
        <taxon>Streptophyta</taxon>
        <taxon>Embryophyta</taxon>
        <taxon>Tracheophyta</taxon>
        <taxon>Spermatophyta</taxon>
        <taxon>Magnoliopsida</taxon>
        <taxon>Liliopsida</taxon>
        <taxon>Araceae</taxon>
        <taxon>Aroideae</taxon>
        <taxon>Colocasieae</taxon>
        <taxon>Colocasia</taxon>
    </lineage>
</organism>
<comment type="caution">
    <text evidence="2">The sequence shown here is derived from an EMBL/GenBank/DDBJ whole genome shotgun (WGS) entry which is preliminary data.</text>
</comment>
<evidence type="ECO:0000256" key="1">
    <source>
        <dbReference type="SAM" id="MobiDB-lite"/>
    </source>
</evidence>
<protein>
    <submittedName>
        <fullName evidence="2">Uncharacterized protein</fullName>
    </submittedName>
</protein>
<name>A0A843TU20_COLES</name>
<evidence type="ECO:0000313" key="3">
    <source>
        <dbReference type="Proteomes" id="UP000652761"/>
    </source>
</evidence>
<keyword evidence="3" id="KW-1185">Reference proteome</keyword>
<feature type="compositionally biased region" description="Low complexity" evidence="1">
    <location>
        <begin position="11"/>
        <end position="24"/>
    </location>
</feature>
<feature type="region of interest" description="Disordered" evidence="1">
    <location>
        <begin position="1"/>
        <end position="24"/>
    </location>
</feature>
<accession>A0A843TU20</accession>
<gene>
    <name evidence="2" type="ORF">Taro_005275</name>
</gene>
<dbReference type="Proteomes" id="UP000652761">
    <property type="component" value="Unassembled WGS sequence"/>
</dbReference>